<evidence type="ECO:0000313" key="2">
    <source>
        <dbReference type="Proteomes" id="UP000186102"/>
    </source>
</evidence>
<sequence length="76" mass="8291">MTNLEKPGGNVTGTSNAVSAEKIMELAQRDTPNFKRIGALYNSSETNSISVKDYIAKEISKNKSVGIMLIDLFLLI</sequence>
<dbReference type="Proteomes" id="UP000186102">
    <property type="component" value="Unassembled WGS sequence"/>
</dbReference>
<organism evidence="1 2">
    <name type="scientific">Desulfosporosinus metallidurans</name>
    <dbReference type="NCBI Taxonomy" id="1888891"/>
    <lineage>
        <taxon>Bacteria</taxon>
        <taxon>Bacillati</taxon>
        <taxon>Bacillota</taxon>
        <taxon>Clostridia</taxon>
        <taxon>Eubacteriales</taxon>
        <taxon>Desulfitobacteriaceae</taxon>
        <taxon>Desulfosporosinus</taxon>
    </lineage>
</organism>
<accession>A0A1Q8QN93</accession>
<dbReference type="PANTHER" id="PTHR35271">
    <property type="entry name" value="ABC TRANSPORTER, SUBSTRATE-BINDING LIPOPROTEIN-RELATED"/>
    <property type="match status" value="1"/>
</dbReference>
<name>A0A1Q8QN93_9FIRM</name>
<dbReference type="EMBL" id="MLBF01000039">
    <property type="protein sequence ID" value="OLN28803.1"/>
    <property type="molecule type" value="Genomic_DNA"/>
</dbReference>
<evidence type="ECO:0000313" key="1">
    <source>
        <dbReference type="EMBL" id="OLN28803.1"/>
    </source>
</evidence>
<dbReference type="PANTHER" id="PTHR35271:SF1">
    <property type="entry name" value="ABC TRANSPORTER, SUBSTRATE-BINDING LIPOPROTEIN"/>
    <property type="match status" value="1"/>
</dbReference>
<dbReference type="STRING" id="1888891.DSOL_3880"/>
<protein>
    <submittedName>
        <fullName evidence="1">ABC transporter substrate-binding protein</fullName>
    </submittedName>
</protein>
<dbReference type="Pfam" id="PF04392">
    <property type="entry name" value="ABC_sub_bind"/>
    <property type="match status" value="1"/>
</dbReference>
<comment type="caution">
    <text evidence="1">The sequence shown here is derived from an EMBL/GenBank/DDBJ whole genome shotgun (WGS) entry which is preliminary data.</text>
</comment>
<dbReference type="AlphaFoldDB" id="A0A1Q8QN93"/>
<dbReference type="InterPro" id="IPR007487">
    <property type="entry name" value="ABC_transpt-TYRBP-like"/>
</dbReference>
<keyword evidence="2" id="KW-1185">Reference proteome</keyword>
<proteinExistence type="predicted"/>
<reference evidence="1 2" key="1">
    <citation type="submission" date="2016-09" db="EMBL/GenBank/DDBJ databases">
        <title>Complete genome of Desulfosporosinus sp. OL.</title>
        <authorList>
            <person name="Mardanov A."/>
            <person name="Beletsky A."/>
            <person name="Panova A."/>
            <person name="Karnachuk O."/>
            <person name="Ravin N."/>
        </authorList>
    </citation>
    <scope>NUCLEOTIDE SEQUENCE [LARGE SCALE GENOMIC DNA]</scope>
    <source>
        <strain evidence="1 2">OL</strain>
    </source>
</reference>
<dbReference type="Gene3D" id="3.40.50.2300">
    <property type="match status" value="2"/>
</dbReference>
<gene>
    <name evidence="1" type="ORF">DSOL_3880</name>
</gene>